<dbReference type="InterPro" id="IPR001314">
    <property type="entry name" value="Peptidase_S1A"/>
</dbReference>
<dbReference type="PROSITE" id="PS00134">
    <property type="entry name" value="TRYPSIN_HIS"/>
    <property type="match status" value="1"/>
</dbReference>
<dbReference type="InterPro" id="IPR001254">
    <property type="entry name" value="Trypsin_dom"/>
</dbReference>
<evidence type="ECO:0000313" key="8">
    <source>
        <dbReference type="Proteomes" id="UP001165740"/>
    </source>
</evidence>
<dbReference type="PRINTS" id="PR00722">
    <property type="entry name" value="CHYMOTRYPSIN"/>
</dbReference>
<accession>A0A9W3BQ62</accession>
<dbReference type="CDD" id="cd00190">
    <property type="entry name" value="Tryp_SPc"/>
    <property type="match status" value="1"/>
</dbReference>
<dbReference type="PANTHER" id="PTHR24252:SF8">
    <property type="entry name" value="ACROSIN"/>
    <property type="match status" value="1"/>
</dbReference>
<evidence type="ECO:0000256" key="2">
    <source>
        <dbReference type="ARBA" id="ARBA00012050"/>
    </source>
</evidence>
<dbReference type="PROSITE" id="PS50240">
    <property type="entry name" value="TRYPSIN_DOM"/>
    <property type="match status" value="1"/>
</dbReference>
<dbReference type="GeneID" id="106076946"/>
<evidence type="ECO:0000256" key="5">
    <source>
        <dbReference type="RuleBase" id="RU363034"/>
    </source>
</evidence>
<keyword evidence="8" id="KW-1185">Reference proteome</keyword>
<evidence type="ECO:0000256" key="1">
    <source>
        <dbReference type="ARBA" id="ARBA00001656"/>
    </source>
</evidence>
<protein>
    <recommendedName>
        <fullName evidence="3">Acrosin</fullName>
        <ecNumber evidence="2">3.4.21.10</ecNumber>
    </recommendedName>
</protein>
<dbReference type="Gene3D" id="2.40.10.10">
    <property type="entry name" value="Trypsin-like serine proteases"/>
    <property type="match status" value="1"/>
</dbReference>
<keyword evidence="4" id="KW-1015">Disulfide bond</keyword>
<feature type="chain" id="PRO_5040983525" description="Acrosin" evidence="6">
    <location>
        <begin position="25"/>
        <end position="327"/>
    </location>
</feature>
<dbReference type="FunFam" id="2.40.10.10:FF:000068">
    <property type="entry name" value="transmembrane protease serine 2"/>
    <property type="match status" value="1"/>
</dbReference>
<gene>
    <name evidence="9" type="primary">LOC106076946</name>
</gene>
<evidence type="ECO:0000259" key="7">
    <source>
        <dbReference type="PROSITE" id="PS50240"/>
    </source>
</evidence>
<feature type="signal peptide" evidence="6">
    <location>
        <begin position="1"/>
        <end position="24"/>
    </location>
</feature>
<dbReference type="AlphaFoldDB" id="A0A9W3BQ62"/>
<evidence type="ECO:0000256" key="4">
    <source>
        <dbReference type="ARBA" id="ARBA00023157"/>
    </source>
</evidence>
<dbReference type="InterPro" id="IPR043504">
    <property type="entry name" value="Peptidase_S1_PA_chymotrypsin"/>
</dbReference>
<feature type="domain" description="Peptidase S1" evidence="7">
    <location>
        <begin position="91"/>
        <end position="324"/>
    </location>
</feature>
<keyword evidence="5" id="KW-0378">Hydrolase</keyword>
<keyword evidence="6" id="KW-0732">Signal</keyword>
<dbReference type="RefSeq" id="XP_055901689.1">
    <property type="nucleotide sequence ID" value="XM_056045714.1"/>
</dbReference>
<keyword evidence="5" id="KW-0645">Protease</keyword>
<dbReference type="PANTHER" id="PTHR24252">
    <property type="entry name" value="ACROSIN-RELATED"/>
    <property type="match status" value="1"/>
</dbReference>
<dbReference type="InterPro" id="IPR018114">
    <property type="entry name" value="TRYPSIN_HIS"/>
</dbReference>
<dbReference type="InterPro" id="IPR033116">
    <property type="entry name" value="TRYPSIN_SER"/>
</dbReference>
<dbReference type="InterPro" id="IPR009003">
    <property type="entry name" value="Peptidase_S1_PA"/>
</dbReference>
<dbReference type="EC" id="3.4.21.10" evidence="2"/>
<dbReference type="Proteomes" id="UP001165740">
    <property type="component" value="Chromosome 11"/>
</dbReference>
<evidence type="ECO:0000256" key="3">
    <source>
        <dbReference type="ARBA" id="ARBA00017161"/>
    </source>
</evidence>
<organism evidence="8 9">
    <name type="scientific">Biomphalaria glabrata</name>
    <name type="common">Bloodfluke planorb</name>
    <name type="synonym">Freshwater snail</name>
    <dbReference type="NCBI Taxonomy" id="6526"/>
    <lineage>
        <taxon>Eukaryota</taxon>
        <taxon>Metazoa</taxon>
        <taxon>Spiralia</taxon>
        <taxon>Lophotrochozoa</taxon>
        <taxon>Mollusca</taxon>
        <taxon>Gastropoda</taxon>
        <taxon>Heterobranchia</taxon>
        <taxon>Euthyneura</taxon>
        <taxon>Panpulmonata</taxon>
        <taxon>Hygrophila</taxon>
        <taxon>Lymnaeoidea</taxon>
        <taxon>Planorbidae</taxon>
        <taxon>Biomphalaria</taxon>
    </lineage>
</organism>
<dbReference type="PROSITE" id="PS00135">
    <property type="entry name" value="TRYPSIN_SER"/>
    <property type="match status" value="1"/>
</dbReference>
<dbReference type="SMART" id="SM00020">
    <property type="entry name" value="Tryp_SPc"/>
    <property type="match status" value="1"/>
</dbReference>
<evidence type="ECO:0000256" key="6">
    <source>
        <dbReference type="SAM" id="SignalP"/>
    </source>
</evidence>
<evidence type="ECO:0000313" key="9">
    <source>
        <dbReference type="RefSeq" id="XP_055901689.1"/>
    </source>
</evidence>
<sequence>MKYTLLTHILTALSTLAQIRSCQGACERDSSILIKRPLVDLDSYRKIYLRLRSPIKRGRLWKETAVPKSPESMSIFDEQCGVPKIDTSVTILNGSNAPEGSWPWQVLIRGEQKLCSGVLISDRWVLTAAHCINKTENIVMGLTDLDTWRLGTQYRSAAIEAIHRNFHPILKEGDIGLIMLNKPVAFNDYIRPICILKSSPWDFIYPEVCYVTGWGVHILGEKKIHSKMQQLKVQIMPHSSCRLLWSLRGIVIHSGHVCLEFNSTAHLAGACSGDSGGPLSCKIQGKYYLLGLASFVEKGCLRSFTPDVYTRVSDYLEWIKETITKHS</sequence>
<dbReference type="OMA" id="ANKDARC"/>
<keyword evidence="5" id="KW-0720">Serine protease</keyword>
<dbReference type="GO" id="GO:0006508">
    <property type="term" value="P:proteolysis"/>
    <property type="evidence" value="ECO:0007669"/>
    <property type="project" value="UniProtKB-KW"/>
</dbReference>
<proteinExistence type="predicted"/>
<dbReference type="GO" id="GO:0004252">
    <property type="term" value="F:serine-type endopeptidase activity"/>
    <property type="evidence" value="ECO:0007669"/>
    <property type="project" value="InterPro"/>
</dbReference>
<comment type="catalytic activity">
    <reaction evidence="1">
        <text>Preferential cleavage: Arg-|-Xaa, Lys-|-Xaa.</text>
        <dbReference type="EC" id="3.4.21.10"/>
    </reaction>
</comment>
<reference evidence="9" key="1">
    <citation type="submission" date="2025-08" db="UniProtKB">
        <authorList>
            <consortium name="RefSeq"/>
        </authorList>
    </citation>
    <scope>IDENTIFICATION</scope>
</reference>
<dbReference type="SUPFAM" id="SSF50494">
    <property type="entry name" value="Trypsin-like serine proteases"/>
    <property type="match status" value="1"/>
</dbReference>
<dbReference type="OrthoDB" id="9970815at2759"/>
<dbReference type="Pfam" id="PF00089">
    <property type="entry name" value="Trypsin"/>
    <property type="match status" value="1"/>
</dbReference>
<name>A0A9W3BQ62_BIOGL</name>